<feature type="domain" description="Gnk2-homologous" evidence="4">
    <location>
        <begin position="137"/>
        <end position="242"/>
    </location>
</feature>
<dbReference type="Gene3D" id="3.30.430.20">
    <property type="entry name" value="Gnk2 domain, C-X8-C-X2-C motif"/>
    <property type="match status" value="2"/>
</dbReference>
<gene>
    <name evidence="5" type="ORF">VNO78_12850</name>
</gene>
<dbReference type="PROSITE" id="PS51473">
    <property type="entry name" value="GNK2"/>
    <property type="match status" value="2"/>
</dbReference>
<accession>A0AAN9XQ51</accession>
<dbReference type="PANTHER" id="PTHR32099">
    <property type="entry name" value="CYSTEINE-RICH REPEAT SECRETORY PROTEIN"/>
    <property type="match status" value="1"/>
</dbReference>
<dbReference type="Pfam" id="PF01657">
    <property type="entry name" value="Stress-antifung"/>
    <property type="match status" value="2"/>
</dbReference>
<evidence type="ECO:0000256" key="1">
    <source>
        <dbReference type="ARBA" id="ARBA00022729"/>
    </source>
</evidence>
<evidence type="ECO:0000313" key="5">
    <source>
        <dbReference type="EMBL" id="KAK7401407.1"/>
    </source>
</evidence>
<proteinExistence type="predicted"/>
<dbReference type="AlphaFoldDB" id="A0AAN9XQ51"/>
<dbReference type="EMBL" id="JAYMYS010000003">
    <property type="protein sequence ID" value="KAK7401407.1"/>
    <property type="molecule type" value="Genomic_DNA"/>
</dbReference>
<dbReference type="Proteomes" id="UP001386955">
    <property type="component" value="Unassembled WGS sequence"/>
</dbReference>
<dbReference type="InterPro" id="IPR002902">
    <property type="entry name" value="GNK2"/>
</dbReference>
<evidence type="ECO:0000256" key="2">
    <source>
        <dbReference type="ARBA" id="ARBA00022737"/>
    </source>
</evidence>
<sequence length="254" mass="28991">MLYQWLFTIKFISLLSFAAGNNSSNIPPLDYRYQCLNQSSVPLSITYQINLKDLFTYLSDSASTNSFGHINLDDDHQNMVYGLYLCRGDVNNTLCNSCVQNSTTLLNQHCPNSTSAIMWLPFCVVRYSNQKFFGKLTIKPRVPMFDATQNFSGEFDSDARILMNGLIQKGSEAPLMFGTHVCNINGTQTRHALVQCSRDITREECRTCLRNMVEEVQNCCMEKKVWHVFSPSCVVMYQTQPFFFIDTLPQQGVQ</sequence>
<feature type="chain" id="PRO_5042942980" description="Gnk2-homologous domain-containing protein" evidence="3">
    <location>
        <begin position="21"/>
        <end position="254"/>
    </location>
</feature>
<dbReference type="CDD" id="cd23509">
    <property type="entry name" value="Gnk2-like"/>
    <property type="match status" value="2"/>
</dbReference>
<evidence type="ECO:0000313" key="6">
    <source>
        <dbReference type="Proteomes" id="UP001386955"/>
    </source>
</evidence>
<evidence type="ECO:0000256" key="3">
    <source>
        <dbReference type="SAM" id="SignalP"/>
    </source>
</evidence>
<reference evidence="5 6" key="1">
    <citation type="submission" date="2024-01" db="EMBL/GenBank/DDBJ databases">
        <title>The genomes of 5 underutilized Papilionoideae crops provide insights into root nodulation and disease resistanc.</title>
        <authorList>
            <person name="Jiang F."/>
        </authorList>
    </citation>
    <scope>NUCLEOTIDE SEQUENCE [LARGE SCALE GENOMIC DNA]</scope>
    <source>
        <strain evidence="5">DUOXIRENSHENG_FW03</strain>
        <tissue evidence="5">Leaves</tissue>
    </source>
</reference>
<dbReference type="FunFam" id="3.30.430.20:FF:000016">
    <property type="entry name" value="Cysteine-rich receptor-like protein kinase 10"/>
    <property type="match status" value="1"/>
</dbReference>
<dbReference type="PANTHER" id="PTHR32099:SF31">
    <property type="entry name" value="PROTEIN KINASE DOMAIN-CONTAINING PROTEIN"/>
    <property type="match status" value="1"/>
</dbReference>
<keyword evidence="1 3" id="KW-0732">Signal</keyword>
<dbReference type="InterPro" id="IPR038408">
    <property type="entry name" value="GNK2_sf"/>
</dbReference>
<keyword evidence="6" id="KW-1185">Reference proteome</keyword>
<feature type="signal peptide" evidence="3">
    <location>
        <begin position="1"/>
        <end position="20"/>
    </location>
</feature>
<feature type="domain" description="Gnk2-homologous" evidence="4">
    <location>
        <begin position="29"/>
        <end position="132"/>
    </location>
</feature>
<name>A0AAN9XQ51_PSOTE</name>
<evidence type="ECO:0000259" key="4">
    <source>
        <dbReference type="PROSITE" id="PS51473"/>
    </source>
</evidence>
<protein>
    <recommendedName>
        <fullName evidence="4">Gnk2-homologous domain-containing protein</fullName>
    </recommendedName>
</protein>
<comment type="caution">
    <text evidence="5">The sequence shown here is derived from an EMBL/GenBank/DDBJ whole genome shotgun (WGS) entry which is preliminary data.</text>
</comment>
<organism evidence="5 6">
    <name type="scientific">Psophocarpus tetragonolobus</name>
    <name type="common">Winged bean</name>
    <name type="synonym">Dolichos tetragonolobus</name>
    <dbReference type="NCBI Taxonomy" id="3891"/>
    <lineage>
        <taxon>Eukaryota</taxon>
        <taxon>Viridiplantae</taxon>
        <taxon>Streptophyta</taxon>
        <taxon>Embryophyta</taxon>
        <taxon>Tracheophyta</taxon>
        <taxon>Spermatophyta</taxon>
        <taxon>Magnoliopsida</taxon>
        <taxon>eudicotyledons</taxon>
        <taxon>Gunneridae</taxon>
        <taxon>Pentapetalae</taxon>
        <taxon>rosids</taxon>
        <taxon>fabids</taxon>
        <taxon>Fabales</taxon>
        <taxon>Fabaceae</taxon>
        <taxon>Papilionoideae</taxon>
        <taxon>50 kb inversion clade</taxon>
        <taxon>NPAAA clade</taxon>
        <taxon>indigoferoid/millettioid clade</taxon>
        <taxon>Phaseoleae</taxon>
        <taxon>Psophocarpus</taxon>
    </lineage>
</organism>
<keyword evidence="2" id="KW-0677">Repeat</keyword>